<evidence type="ECO:0000256" key="3">
    <source>
        <dbReference type="ARBA" id="ARBA00022679"/>
    </source>
</evidence>
<reference evidence="11 12" key="1">
    <citation type="journal article" date="2013" name="BMC Genomics">
        <title>Genomes of "Spiribacter", a streamlined, successful halophilic bacterium.</title>
        <authorList>
            <person name="Lopez-Perez M."/>
            <person name="Ghai R."/>
            <person name="Leon M.J."/>
            <person name="Rodriguez-Olmos A."/>
            <person name="Copa-Patino J.L."/>
            <person name="Soliveri J."/>
            <person name="Sanchez-Porro C."/>
            <person name="Ventosa A."/>
            <person name="Rodriguez-Valera F."/>
        </authorList>
    </citation>
    <scope>NUCLEOTIDE SEQUENCE [LARGE SCALE GENOMIC DNA]</scope>
    <source>
        <strain evidence="11 12">UAH-SP71</strain>
    </source>
</reference>
<dbReference type="EMBL" id="CP005990">
    <property type="protein sequence ID" value="AGY91124.1"/>
    <property type="molecule type" value="Genomic_DNA"/>
</dbReference>
<dbReference type="SMART" id="SM01207">
    <property type="entry name" value="G3P_acyltransf"/>
    <property type="match status" value="1"/>
</dbReference>
<dbReference type="PATRIC" id="fig|1335757.3.peg.95"/>
<comment type="subunit">
    <text evidence="10">Probably interacts with PlsX.</text>
</comment>
<dbReference type="STRING" id="1335757.SPICUR_00480"/>
<evidence type="ECO:0000256" key="2">
    <source>
        <dbReference type="ARBA" id="ARBA00022516"/>
    </source>
</evidence>
<comment type="catalytic activity">
    <reaction evidence="10">
        <text>an acyl phosphate + sn-glycerol 3-phosphate = a 1-acyl-sn-glycero-3-phosphate + phosphate</text>
        <dbReference type="Rhea" id="RHEA:34075"/>
        <dbReference type="ChEBI" id="CHEBI:43474"/>
        <dbReference type="ChEBI" id="CHEBI:57597"/>
        <dbReference type="ChEBI" id="CHEBI:57970"/>
        <dbReference type="ChEBI" id="CHEBI:59918"/>
        <dbReference type="EC" id="2.3.1.275"/>
    </reaction>
</comment>
<evidence type="ECO:0000256" key="4">
    <source>
        <dbReference type="ARBA" id="ARBA00022692"/>
    </source>
</evidence>
<comment type="subcellular location">
    <subcellularLocation>
        <location evidence="10">Cell membrane</location>
        <topology evidence="10">Multi-pass membrane protein</topology>
    </subcellularLocation>
</comment>
<keyword evidence="2 10" id="KW-0444">Lipid biosynthesis</keyword>
<name>U5T0V4_9GAMM</name>
<dbReference type="PANTHER" id="PTHR30309">
    <property type="entry name" value="INNER MEMBRANE PROTEIN YGIH"/>
    <property type="match status" value="1"/>
</dbReference>
<evidence type="ECO:0000256" key="6">
    <source>
        <dbReference type="ARBA" id="ARBA00023098"/>
    </source>
</evidence>
<proteinExistence type="inferred from homology"/>
<keyword evidence="4 10" id="KW-0812">Transmembrane</keyword>
<dbReference type="Proteomes" id="UP000017640">
    <property type="component" value="Chromosome"/>
</dbReference>
<keyword evidence="12" id="KW-1185">Reference proteome</keyword>
<keyword evidence="1 10" id="KW-1003">Cell membrane</keyword>
<dbReference type="OrthoDB" id="9777124at2"/>
<keyword evidence="9 10" id="KW-1208">Phospholipid metabolism</keyword>
<evidence type="ECO:0000256" key="8">
    <source>
        <dbReference type="ARBA" id="ARBA00023209"/>
    </source>
</evidence>
<evidence type="ECO:0000256" key="7">
    <source>
        <dbReference type="ARBA" id="ARBA00023136"/>
    </source>
</evidence>
<feature type="transmembrane region" description="Helical" evidence="10">
    <location>
        <begin position="72"/>
        <end position="94"/>
    </location>
</feature>
<evidence type="ECO:0000256" key="5">
    <source>
        <dbReference type="ARBA" id="ARBA00022989"/>
    </source>
</evidence>
<dbReference type="AlphaFoldDB" id="U5T0V4"/>
<keyword evidence="3 10" id="KW-0808">Transferase</keyword>
<protein>
    <recommendedName>
        <fullName evidence="10">Glycerol-3-phosphate acyltransferase</fullName>
    </recommendedName>
    <alternativeName>
        <fullName evidence="10">Acyl-PO4 G3P acyltransferase</fullName>
    </alternativeName>
    <alternativeName>
        <fullName evidence="10">Acyl-phosphate--glycerol-3-phosphate acyltransferase</fullName>
    </alternativeName>
    <alternativeName>
        <fullName evidence="10">G3P acyltransferase</fullName>
        <shortName evidence="10">GPAT</shortName>
        <ecNumber evidence="10">2.3.1.275</ecNumber>
    </alternativeName>
    <alternativeName>
        <fullName evidence="10">Lysophosphatidic acid synthase</fullName>
        <shortName evidence="10">LPA synthase</shortName>
    </alternativeName>
</protein>
<organism evidence="11 12">
    <name type="scientific">Spiribacter curvatus</name>
    <dbReference type="NCBI Taxonomy" id="1335757"/>
    <lineage>
        <taxon>Bacteria</taxon>
        <taxon>Pseudomonadati</taxon>
        <taxon>Pseudomonadota</taxon>
        <taxon>Gammaproteobacteria</taxon>
        <taxon>Chromatiales</taxon>
        <taxon>Ectothiorhodospiraceae</taxon>
        <taxon>Spiribacter</taxon>
    </lineage>
</organism>
<dbReference type="HAMAP" id="MF_01043">
    <property type="entry name" value="PlsY"/>
    <property type="match status" value="1"/>
</dbReference>
<dbReference type="EC" id="2.3.1.275" evidence="10"/>
<dbReference type="PANTHER" id="PTHR30309:SF0">
    <property type="entry name" value="GLYCEROL-3-PHOSPHATE ACYLTRANSFERASE-RELATED"/>
    <property type="match status" value="1"/>
</dbReference>
<evidence type="ECO:0000313" key="12">
    <source>
        <dbReference type="Proteomes" id="UP000017640"/>
    </source>
</evidence>
<comment type="function">
    <text evidence="10">Catalyzes the transfer of an acyl group from acyl-phosphate (acyl-PO(4)) to glycerol-3-phosphate (G3P) to form lysophosphatidic acid (LPA). This enzyme utilizes acyl-phosphate as fatty acyl donor, but not acyl-CoA or acyl-ACP.</text>
</comment>
<comment type="caution">
    <text evidence="10">Lacks conserved residue(s) required for the propagation of feature annotation.</text>
</comment>
<accession>U5T0V4</accession>
<keyword evidence="7 10" id="KW-0472">Membrane</keyword>
<feature type="transmembrane region" description="Helical" evidence="10">
    <location>
        <begin position="106"/>
        <end position="131"/>
    </location>
</feature>
<dbReference type="eggNOG" id="COG0344">
    <property type="taxonomic scope" value="Bacteria"/>
</dbReference>
<dbReference type="NCBIfam" id="TIGR00023">
    <property type="entry name" value="glycerol-3-phosphate 1-O-acyltransferase PlsY"/>
    <property type="match status" value="1"/>
</dbReference>
<evidence type="ECO:0000313" key="11">
    <source>
        <dbReference type="EMBL" id="AGY91124.1"/>
    </source>
</evidence>
<dbReference type="GO" id="GO:0005886">
    <property type="term" value="C:plasma membrane"/>
    <property type="evidence" value="ECO:0007669"/>
    <property type="project" value="UniProtKB-SubCell"/>
</dbReference>
<evidence type="ECO:0000256" key="9">
    <source>
        <dbReference type="ARBA" id="ARBA00023264"/>
    </source>
</evidence>
<comment type="pathway">
    <text evidence="10">Lipid metabolism; phospholipid metabolism.</text>
</comment>
<keyword evidence="6 10" id="KW-0443">Lipid metabolism</keyword>
<keyword evidence="8 10" id="KW-0594">Phospholipid biosynthesis</keyword>
<gene>
    <name evidence="10" type="primary">plsY</name>
    <name evidence="11" type="ORF">SPICUR_00480</name>
</gene>
<dbReference type="Pfam" id="PF02660">
    <property type="entry name" value="G3P_acyltransf"/>
    <property type="match status" value="1"/>
</dbReference>
<keyword evidence="5 10" id="KW-1133">Transmembrane helix</keyword>
<dbReference type="KEGG" id="spiu:SPICUR_00480"/>
<dbReference type="GO" id="GO:0043772">
    <property type="term" value="F:acyl-phosphate glycerol-3-phosphate acyltransferase activity"/>
    <property type="evidence" value="ECO:0007669"/>
    <property type="project" value="UniProtKB-UniRule"/>
</dbReference>
<dbReference type="HOGENOM" id="CLU_081254_0_0_6"/>
<sequence>MIDIALILFGYLAGSLSTGVLVARLLGIADPRSDGSGNPGATNVLRLGGRSAGAATLLGDALKGAVPVLCGYALGLPATTIAVIGGAAFLGHVYPVFFGFRGGKGIATGLGIFLAWSWLPGVVAVLTWLGVAGLSRLSSLAALVSFALAPAYFLAIDQSPALAGAAAGMALLTGWRHRGNIQRIASGTEPRIGRR</sequence>
<dbReference type="RefSeq" id="WP_023364925.1">
    <property type="nucleotide sequence ID" value="NC_022664.1"/>
</dbReference>
<evidence type="ECO:0000256" key="10">
    <source>
        <dbReference type="HAMAP-Rule" id="MF_01043"/>
    </source>
</evidence>
<dbReference type="InterPro" id="IPR003811">
    <property type="entry name" value="G3P_acylTferase_PlsY"/>
</dbReference>
<dbReference type="GO" id="GO:0008654">
    <property type="term" value="P:phospholipid biosynthetic process"/>
    <property type="evidence" value="ECO:0007669"/>
    <property type="project" value="UniProtKB-UniRule"/>
</dbReference>
<evidence type="ECO:0000256" key="1">
    <source>
        <dbReference type="ARBA" id="ARBA00022475"/>
    </source>
</evidence>
<comment type="similarity">
    <text evidence="10">Belongs to the PlsY family.</text>
</comment>
<dbReference type="UniPathway" id="UPA00085"/>